<dbReference type="InterPro" id="IPR016167">
    <property type="entry name" value="FAD-bd_PCMH_sub1"/>
</dbReference>
<evidence type="ECO:0000256" key="3">
    <source>
        <dbReference type="ARBA" id="ARBA00022630"/>
    </source>
</evidence>
<dbReference type="Gene3D" id="1.10.45.10">
    <property type="entry name" value="Vanillyl-alcohol Oxidase, Chain A, domain 4"/>
    <property type="match status" value="1"/>
</dbReference>
<dbReference type="Gene3D" id="3.30.70.2740">
    <property type="match status" value="1"/>
</dbReference>
<dbReference type="Pfam" id="PF02913">
    <property type="entry name" value="FAD-oxidase_C"/>
    <property type="match status" value="1"/>
</dbReference>
<protein>
    <submittedName>
        <fullName evidence="6">FAD/FMN-containing dehydrogenase</fullName>
    </submittedName>
</protein>
<organism evidence="6 7">
    <name type="scientific">Pelagibacterium luteolum</name>
    <dbReference type="NCBI Taxonomy" id="440168"/>
    <lineage>
        <taxon>Bacteria</taxon>
        <taxon>Pseudomonadati</taxon>
        <taxon>Pseudomonadota</taxon>
        <taxon>Alphaproteobacteria</taxon>
        <taxon>Hyphomicrobiales</taxon>
        <taxon>Devosiaceae</taxon>
        <taxon>Pelagibacterium</taxon>
    </lineage>
</organism>
<dbReference type="SUPFAM" id="SSF55103">
    <property type="entry name" value="FAD-linked oxidases, C-terminal domain"/>
    <property type="match status" value="1"/>
</dbReference>
<name>A0A1G7TVQ2_9HYPH</name>
<dbReference type="InterPro" id="IPR004113">
    <property type="entry name" value="FAD-bd_oxidored_4_C"/>
</dbReference>
<comment type="similarity">
    <text evidence="2">Belongs to the FAD-binding oxidoreductase/transferase type 4 family.</text>
</comment>
<dbReference type="SUPFAM" id="SSF56176">
    <property type="entry name" value="FAD-binding/transporter-associated domain-like"/>
    <property type="match status" value="1"/>
</dbReference>
<dbReference type="STRING" id="440168.SAMN04487974_102360"/>
<evidence type="ECO:0000313" key="6">
    <source>
        <dbReference type="EMBL" id="SDG39104.1"/>
    </source>
</evidence>
<comment type="cofactor">
    <cofactor evidence="1">
        <name>FAD</name>
        <dbReference type="ChEBI" id="CHEBI:57692"/>
    </cofactor>
</comment>
<dbReference type="InterPro" id="IPR016171">
    <property type="entry name" value="Vanillyl_alc_oxidase_C-sub2"/>
</dbReference>
<reference evidence="6 7" key="1">
    <citation type="submission" date="2016-10" db="EMBL/GenBank/DDBJ databases">
        <authorList>
            <person name="de Groot N.N."/>
        </authorList>
    </citation>
    <scope>NUCLEOTIDE SEQUENCE [LARGE SCALE GENOMIC DNA]</scope>
    <source>
        <strain evidence="6 7">CGMCC 1.10267</strain>
    </source>
</reference>
<proteinExistence type="inferred from homology"/>
<gene>
    <name evidence="6" type="ORF">SAMN04487974_102360</name>
</gene>
<dbReference type="FunFam" id="1.10.45.10:FF:000001">
    <property type="entry name" value="D-lactate dehydrogenase mitochondrial"/>
    <property type="match status" value="1"/>
</dbReference>
<keyword evidence="3" id="KW-0285">Flavoprotein</keyword>
<sequence>MTLSRDQIVSALTQILGAESVVGEPGQMTGYISEPRKRFHKEAQAVALPRTVAELQAVMEWAHEVGVHVVPQAGNTGLVGGQVPLFGDEVIVSISRLKGVRSVDAAAGHMTLDAGTTLQEAHEIAEDAGMMFPLYIASQGSARIGGVLGSNAGGVQVLSYGNARELCLGVEAVLADGSIYKGLNALKKDNMGYDIKNLLIGSEGTLGIITAATLKLFPKPDFYETALLNVASPEAALELFTQLRARAGSTLTAFELMPRIGIDLQLKHGMAAQDPSAADSDWYVLAEISVPKGMGGGALEAALEDAMGAGIVTNGVIAGSLAQRETFWTLREQMSEVQSREGASIKHDVSVPVAAVPQLITLGIAAAEAVQPGIRAVAFGHLGDGNIHFNFSQPEGADGKAFMEGAEAVHEAVYAVVLELGGSVSAEHGIGQLKTKLLKQVKDPVALSMMKSIKSALDPKGILNPGKVLG</sequence>
<keyword evidence="7" id="KW-1185">Reference proteome</keyword>
<dbReference type="InterPro" id="IPR036318">
    <property type="entry name" value="FAD-bd_PCMH-like_sf"/>
</dbReference>
<dbReference type="Gene3D" id="3.30.70.2190">
    <property type="match status" value="1"/>
</dbReference>
<evidence type="ECO:0000313" key="7">
    <source>
        <dbReference type="Proteomes" id="UP000199495"/>
    </source>
</evidence>
<dbReference type="InterPro" id="IPR016164">
    <property type="entry name" value="FAD-linked_Oxase-like_C"/>
</dbReference>
<dbReference type="Gene3D" id="3.30.43.10">
    <property type="entry name" value="Uridine Diphospho-n-acetylenolpyruvylglucosamine Reductase, domain 2"/>
    <property type="match status" value="1"/>
</dbReference>
<accession>A0A1G7TVQ2</accession>
<dbReference type="GO" id="GO:0022904">
    <property type="term" value="P:respiratory electron transport chain"/>
    <property type="evidence" value="ECO:0007669"/>
    <property type="project" value="TreeGrafter"/>
</dbReference>
<dbReference type="Proteomes" id="UP000199495">
    <property type="component" value="Unassembled WGS sequence"/>
</dbReference>
<dbReference type="PANTHER" id="PTHR43716:SF2">
    <property type="entry name" value="BLL6224 PROTEIN"/>
    <property type="match status" value="1"/>
</dbReference>
<feature type="domain" description="FAD-binding PCMH-type" evidence="5">
    <location>
        <begin position="39"/>
        <end position="219"/>
    </location>
</feature>
<dbReference type="Pfam" id="PF01565">
    <property type="entry name" value="FAD_binding_4"/>
    <property type="match status" value="1"/>
</dbReference>
<dbReference type="InterPro" id="IPR006094">
    <property type="entry name" value="Oxid_FAD_bind_N"/>
</dbReference>
<evidence type="ECO:0000256" key="4">
    <source>
        <dbReference type="ARBA" id="ARBA00022827"/>
    </source>
</evidence>
<keyword evidence="4" id="KW-0274">FAD</keyword>
<evidence type="ECO:0000259" key="5">
    <source>
        <dbReference type="PROSITE" id="PS51387"/>
    </source>
</evidence>
<evidence type="ECO:0000256" key="2">
    <source>
        <dbReference type="ARBA" id="ARBA00008000"/>
    </source>
</evidence>
<dbReference type="Gene3D" id="3.30.465.10">
    <property type="match status" value="1"/>
</dbReference>
<dbReference type="GO" id="GO:0071949">
    <property type="term" value="F:FAD binding"/>
    <property type="evidence" value="ECO:0007669"/>
    <property type="project" value="InterPro"/>
</dbReference>
<dbReference type="AlphaFoldDB" id="A0A1G7TVQ2"/>
<evidence type="ECO:0000256" key="1">
    <source>
        <dbReference type="ARBA" id="ARBA00001974"/>
    </source>
</evidence>
<dbReference type="RefSeq" id="WP_090593233.1">
    <property type="nucleotide sequence ID" value="NZ_FNCS01000002.1"/>
</dbReference>
<dbReference type="EMBL" id="FNCS01000002">
    <property type="protein sequence ID" value="SDG39104.1"/>
    <property type="molecule type" value="Genomic_DNA"/>
</dbReference>
<dbReference type="InterPro" id="IPR051264">
    <property type="entry name" value="FAD-oxidored/transferase_4"/>
</dbReference>
<dbReference type="OrthoDB" id="9809290at2"/>
<dbReference type="InterPro" id="IPR016166">
    <property type="entry name" value="FAD-bd_PCMH"/>
</dbReference>
<dbReference type="PANTHER" id="PTHR43716">
    <property type="entry name" value="D-2-HYDROXYGLUTARATE DEHYDROGENASE, MITOCHONDRIAL"/>
    <property type="match status" value="1"/>
</dbReference>
<dbReference type="GO" id="GO:0003824">
    <property type="term" value="F:catalytic activity"/>
    <property type="evidence" value="ECO:0007669"/>
    <property type="project" value="InterPro"/>
</dbReference>
<dbReference type="InterPro" id="IPR016169">
    <property type="entry name" value="FAD-bd_PCMH_sub2"/>
</dbReference>
<dbReference type="PROSITE" id="PS51387">
    <property type="entry name" value="FAD_PCMH"/>
    <property type="match status" value="1"/>
</dbReference>